<comment type="caution">
    <text evidence="2">The sequence shown here is derived from an EMBL/GenBank/DDBJ whole genome shotgun (WGS) entry which is preliminary data.</text>
</comment>
<feature type="region of interest" description="Disordered" evidence="1">
    <location>
        <begin position="55"/>
        <end position="79"/>
    </location>
</feature>
<protein>
    <submittedName>
        <fullName evidence="2">Uncharacterized protein</fullName>
    </submittedName>
</protein>
<dbReference type="Proteomes" id="UP000177583">
    <property type="component" value="Unassembled WGS sequence"/>
</dbReference>
<name>A0A1F6H2L2_9PROT</name>
<dbReference type="EMBL" id="MFNF01000001">
    <property type="protein sequence ID" value="OGH04623.1"/>
    <property type="molecule type" value="Genomic_DNA"/>
</dbReference>
<proteinExistence type="predicted"/>
<reference evidence="2 3" key="1">
    <citation type="journal article" date="2016" name="Nat. Commun.">
        <title>Thousands of microbial genomes shed light on interconnected biogeochemical processes in an aquifer system.</title>
        <authorList>
            <person name="Anantharaman K."/>
            <person name="Brown C.T."/>
            <person name="Hug L.A."/>
            <person name="Sharon I."/>
            <person name="Castelle C.J."/>
            <person name="Probst A.J."/>
            <person name="Thomas B.C."/>
            <person name="Singh A."/>
            <person name="Wilkins M.J."/>
            <person name="Karaoz U."/>
            <person name="Brodie E.L."/>
            <person name="Williams K.H."/>
            <person name="Hubbard S.S."/>
            <person name="Banfield J.F."/>
        </authorList>
    </citation>
    <scope>NUCLEOTIDE SEQUENCE [LARGE SCALE GENOMIC DNA]</scope>
</reference>
<dbReference type="AlphaFoldDB" id="A0A1F6H2L2"/>
<sequence>MLIGSSGPKGPPAGTIKGGKKGKVAPTGGAKEEACGGYTKSTCNRFSTSSKAFLRTTILGENPDRLQRPPRPTGRGRNK</sequence>
<evidence type="ECO:0000313" key="3">
    <source>
        <dbReference type="Proteomes" id="UP000177583"/>
    </source>
</evidence>
<accession>A0A1F6H2L2</accession>
<gene>
    <name evidence="2" type="ORF">A2557_06425</name>
</gene>
<feature type="region of interest" description="Disordered" evidence="1">
    <location>
        <begin position="1"/>
        <end position="36"/>
    </location>
</feature>
<evidence type="ECO:0000256" key="1">
    <source>
        <dbReference type="SAM" id="MobiDB-lite"/>
    </source>
</evidence>
<organism evidence="2 3">
    <name type="scientific">Candidatus Lambdaproteobacteria bacterium RIFOXYD2_FULL_56_26</name>
    <dbReference type="NCBI Taxonomy" id="1817773"/>
    <lineage>
        <taxon>Bacteria</taxon>
        <taxon>Pseudomonadati</taxon>
        <taxon>Pseudomonadota</taxon>
        <taxon>Candidatus Lambdaproteobacteria</taxon>
    </lineage>
</organism>
<evidence type="ECO:0000313" key="2">
    <source>
        <dbReference type="EMBL" id="OGH04623.1"/>
    </source>
</evidence>